<reference evidence="4 5" key="1">
    <citation type="submission" date="2024-08" db="EMBL/GenBank/DDBJ databases">
        <title>Whole-genome sequencing of halo(alkali)philic microorganisms from hypersaline lakes.</title>
        <authorList>
            <person name="Sorokin D.Y."/>
            <person name="Merkel A.Y."/>
            <person name="Messina E."/>
            <person name="Yakimov M."/>
        </authorList>
    </citation>
    <scope>NUCLEOTIDE SEQUENCE [LARGE SCALE GENOMIC DNA]</scope>
    <source>
        <strain evidence="4 5">AB-hyl4</strain>
    </source>
</reference>
<dbReference type="Proteomes" id="UP001575105">
    <property type="component" value="Unassembled WGS sequence"/>
</dbReference>
<feature type="domain" description="CBS" evidence="3">
    <location>
        <begin position="9"/>
        <end position="67"/>
    </location>
</feature>
<dbReference type="InterPro" id="IPR044725">
    <property type="entry name" value="CBSX3_CBS_dom"/>
</dbReference>
<evidence type="ECO:0000259" key="3">
    <source>
        <dbReference type="PROSITE" id="PS51371"/>
    </source>
</evidence>
<protein>
    <submittedName>
        <fullName evidence="4">CBS domain-containing protein</fullName>
    </submittedName>
</protein>
<keyword evidence="1 2" id="KW-0129">CBS domain</keyword>
<evidence type="ECO:0000313" key="4">
    <source>
        <dbReference type="EMBL" id="MFA9479592.1"/>
    </source>
</evidence>
<comment type="caution">
    <text evidence="4">The sequence shown here is derived from an EMBL/GenBank/DDBJ whole genome shotgun (WGS) entry which is preliminary data.</text>
</comment>
<gene>
    <name evidence="4" type="ORF">ACERK3_14985</name>
</gene>
<dbReference type="SUPFAM" id="SSF54631">
    <property type="entry name" value="CBS-domain pair"/>
    <property type="match status" value="1"/>
</dbReference>
<sequence length="145" mass="16157">MPTAREVLKNKGSHVFSIGPQATAHEAALLMNEHKIGCLVVLDGGCIVGIFTERDMLRRVVARRLDPADALVGDVMTREVVCCQPDATLDDARSVIMHRRIRHLPVVDDRGRLNGLISIGDLNAWQITGQEIEIQYLHEYIHGRV</sequence>
<dbReference type="RefSeq" id="WP_425346518.1">
    <property type="nucleotide sequence ID" value="NZ_JBGUBD010000010.1"/>
</dbReference>
<dbReference type="SMART" id="SM00116">
    <property type="entry name" value="CBS"/>
    <property type="match status" value="2"/>
</dbReference>
<proteinExistence type="predicted"/>
<dbReference type="PROSITE" id="PS51371">
    <property type="entry name" value="CBS"/>
    <property type="match status" value="2"/>
</dbReference>
<dbReference type="PANTHER" id="PTHR43080">
    <property type="entry name" value="CBS DOMAIN-CONTAINING PROTEIN CBSX3, MITOCHONDRIAL"/>
    <property type="match status" value="1"/>
</dbReference>
<dbReference type="Gene3D" id="3.10.580.10">
    <property type="entry name" value="CBS-domain"/>
    <property type="match status" value="1"/>
</dbReference>
<dbReference type="PANTHER" id="PTHR43080:SF2">
    <property type="entry name" value="CBS DOMAIN-CONTAINING PROTEIN"/>
    <property type="match status" value="1"/>
</dbReference>
<dbReference type="InterPro" id="IPR000644">
    <property type="entry name" value="CBS_dom"/>
</dbReference>
<dbReference type="EMBL" id="JBGUBD010000010">
    <property type="protein sequence ID" value="MFA9479592.1"/>
    <property type="molecule type" value="Genomic_DNA"/>
</dbReference>
<name>A0ABV4U9V6_9BACT</name>
<keyword evidence="5" id="KW-1185">Reference proteome</keyword>
<evidence type="ECO:0000313" key="5">
    <source>
        <dbReference type="Proteomes" id="UP001575105"/>
    </source>
</evidence>
<feature type="domain" description="CBS" evidence="3">
    <location>
        <begin position="76"/>
        <end position="132"/>
    </location>
</feature>
<dbReference type="InterPro" id="IPR051257">
    <property type="entry name" value="Diverse_CBS-Domain"/>
</dbReference>
<dbReference type="CDD" id="cd04623">
    <property type="entry name" value="CBS_pair_bac_euk"/>
    <property type="match status" value="1"/>
</dbReference>
<evidence type="ECO:0000256" key="1">
    <source>
        <dbReference type="ARBA" id="ARBA00023122"/>
    </source>
</evidence>
<evidence type="ECO:0000256" key="2">
    <source>
        <dbReference type="PROSITE-ProRule" id="PRU00703"/>
    </source>
</evidence>
<dbReference type="InterPro" id="IPR046342">
    <property type="entry name" value="CBS_dom_sf"/>
</dbReference>
<organism evidence="4 5">
    <name type="scientific">Natronomicrosphaera hydrolytica</name>
    <dbReference type="NCBI Taxonomy" id="3242702"/>
    <lineage>
        <taxon>Bacteria</taxon>
        <taxon>Pseudomonadati</taxon>
        <taxon>Planctomycetota</taxon>
        <taxon>Phycisphaerae</taxon>
        <taxon>Phycisphaerales</taxon>
        <taxon>Phycisphaeraceae</taxon>
        <taxon>Natronomicrosphaera</taxon>
    </lineage>
</organism>
<accession>A0ABV4U9V6</accession>
<dbReference type="Pfam" id="PF00571">
    <property type="entry name" value="CBS"/>
    <property type="match status" value="2"/>
</dbReference>